<proteinExistence type="predicted"/>
<accession>A0A8S1MQQ7</accession>
<dbReference type="PANTHER" id="PTHR12968">
    <property type="entry name" value="B9 DOMAIN-CONTAINING"/>
    <property type="match status" value="1"/>
</dbReference>
<dbReference type="Pfam" id="PF07162">
    <property type="entry name" value="B9-C2"/>
    <property type="match status" value="1"/>
</dbReference>
<organism evidence="7 8">
    <name type="scientific">Paramecium primaurelia</name>
    <dbReference type="NCBI Taxonomy" id="5886"/>
    <lineage>
        <taxon>Eukaryota</taxon>
        <taxon>Sar</taxon>
        <taxon>Alveolata</taxon>
        <taxon>Ciliophora</taxon>
        <taxon>Intramacronucleata</taxon>
        <taxon>Oligohymenophorea</taxon>
        <taxon>Peniculida</taxon>
        <taxon>Parameciidae</taxon>
        <taxon>Paramecium</taxon>
    </lineage>
</organism>
<dbReference type="GO" id="GO:0036038">
    <property type="term" value="C:MKS complex"/>
    <property type="evidence" value="ECO:0007669"/>
    <property type="project" value="TreeGrafter"/>
</dbReference>
<evidence type="ECO:0000256" key="2">
    <source>
        <dbReference type="ARBA" id="ARBA00022490"/>
    </source>
</evidence>
<comment type="subcellular location">
    <subcellularLocation>
        <location evidence="1">Cytoplasm</location>
        <location evidence="1">Cytoskeleton</location>
        <location evidence="1">Cilium basal body</location>
    </subcellularLocation>
</comment>
<name>A0A8S1MQQ7_PARPR</name>
<dbReference type="InterPro" id="IPR010796">
    <property type="entry name" value="C2_B9-type_dom"/>
</dbReference>
<keyword evidence="4" id="KW-0206">Cytoskeleton</keyword>
<dbReference type="GO" id="GO:0060271">
    <property type="term" value="P:cilium assembly"/>
    <property type="evidence" value="ECO:0007669"/>
    <property type="project" value="TreeGrafter"/>
</dbReference>
<dbReference type="EMBL" id="CAJJDM010000063">
    <property type="protein sequence ID" value="CAD8079483.1"/>
    <property type="molecule type" value="Genomic_DNA"/>
</dbReference>
<gene>
    <name evidence="7" type="ORF">PPRIM_AZ9-3.1.T0620048</name>
</gene>
<dbReference type="PROSITE" id="PS51381">
    <property type="entry name" value="C2_B9"/>
    <property type="match status" value="1"/>
</dbReference>
<evidence type="ECO:0000256" key="3">
    <source>
        <dbReference type="ARBA" id="ARBA00022794"/>
    </source>
</evidence>
<evidence type="ECO:0000256" key="4">
    <source>
        <dbReference type="ARBA" id="ARBA00023212"/>
    </source>
</evidence>
<keyword evidence="2" id="KW-0963">Cytoplasm</keyword>
<evidence type="ECO:0000256" key="6">
    <source>
        <dbReference type="ARBA" id="ARBA00039272"/>
    </source>
</evidence>
<dbReference type="OMA" id="YRAVNIH"/>
<protein>
    <recommendedName>
        <fullName evidence="6">B9 domain-containing protein 2</fullName>
    </recommendedName>
</protein>
<dbReference type="Proteomes" id="UP000688137">
    <property type="component" value="Unassembled WGS sequence"/>
</dbReference>
<dbReference type="PANTHER" id="PTHR12968:SF2">
    <property type="entry name" value="B9 DOMAIN-CONTAINING PROTEIN 2"/>
    <property type="match status" value="1"/>
</dbReference>
<evidence type="ECO:0000313" key="8">
    <source>
        <dbReference type="Proteomes" id="UP000688137"/>
    </source>
</evidence>
<evidence type="ECO:0000313" key="7">
    <source>
        <dbReference type="EMBL" id="CAD8079483.1"/>
    </source>
</evidence>
<sequence length="183" mass="20846">MSADSPQVFIVGKIAGATNFTHTSLYVKYFFRVGDHWKKISGQEEGETFQSSSQNSKFIPLEHPIDLNYVTKAVRGWPKLLVEVWEVDDHGRNSLGGYGLSSLPIEPGEYQFDIQCWRPEASFFDKLIGAYPELVHRDLLFSGESRFGFKVESTGNIHIELAIITKDFHLHGVQISHRNYLNQ</sequence>
<keyword evidence="3" id="KW-0970">Cilium biogenesis/degradation</keyword>
<keyword evidence="5" id="KW-0966">Cell projection</keyword>
<dbReference type="AlphaFoldDB" id="A0A8S1MQQ7"/>
<keyword evidence="8" id="KW-1185">Reference proteome</keyword>
<evidence type="ECO:0000256" key="5">
    <source>
        <dbReference type="ARBA" id="ARBA00023273"/>
    </source>
</evidence>
<comment type="caution">
    <text evidence="7">The sequence shown here is derived from an EMBL/GenBank/DDBJ whole genome shotgun (WGS) entry which is preliminary data.</text>
</comment>
<reference evidence="7" key="1">
    <citation type="submission" date="2021-01" db="EMBL/GenBank/DDBJ databases">
        <authorList>
            <consortium name="Genoscope - CEA"/>
            <person name="William W."/>
        </authorList>
    </citation>
    <scope>NUCLEOTIDE SEQUENCE</scope>
</reference>
<evidence type="ECO:0000256" key="1">
    <source>
        <dbReference type="ARBA" id="ARBA00004120"/>
    </source>
</evidence>